<dbReference type="SMART" id="SM00342">
    <property type="entry name" value="HTH_ARAC"/>
    <property type="match status" value="1"/>
</dbReference>
<dbReference type="AlphaFoldDB" id="A0A846YTP5"/>
<name>A0A846YTP5_9ACTN</name>
<proteinExistence type="predicted"/>
<dbReference type="PROSITE" id="PS01124">
    <property type="entry name" value="HTH_ARAC_FAMILY_2"/>
    <property type="match status" value="1"/>
</dbReference>
<evidence type="ECO:0000256" key="3">
    <source>
        <dbReference type="ARBA" id="ARBA00023163"/>
    </source>
</evidence>
<protein>
    <submittedName>
        <fullName evidence="5">AraC family transcriptional regulator</fullName>
    </submittedName>
</protein>
<sequence>MKKNGQPQRADIPHIPYRPAAGAPPGVEVLDLPRLISRARAHEVEIYAPRRPVFHEFIAVKEGTVRCSVDFNEFRVPAGSWLWMRPGQIHRYMGDLRQAEATVVLFTSDFPDAATREAVGLDLRVHHRPLTPAGTQKAALDGTLRLLEDESGRLADLPLEAHIDVMRHLLGVILLRLTHLNGGPGSPAAAGEVFQRFQQAVDQDLSSSHRVADYAARLGYSVRTLTRATRAATGCGAKRFIDDQILLEAKRLLSHTDLPPSAIADRLGFGYQTSFSAFFQQRTGMPPTAFRAMSRGAAGEP</sequence>
<dbReference type="GO" id="GO:0003700">
    <property type="term" value="F:DNA-binding transcription factor activity"/>
    <property type="evidence" value="ECO:0007669"/>
    <property type="project" value="InterPro"/>
</dbReference>
<dbReference type="GO" id="GO:0043565">
    <property type="term" value="F:sequence-specific DNA binding"/>
    <property type="evidence" value="ECO:0007669"/>
    <property type="project" value="InterPro"/>
</dbReference>
<dbReference type="Pfam" id="PF02311">
    <property type="entry name" value="AraC_binding"/>
    <property type="match status" value="1"/>
</dbReference>
<comment type="caution">
    <text evidence="5">The sequence shown here is derived from an EMBL/GenBank/DDBJ whole genome shotgun (WGS) entry which is preliminary data.</text>
</comment>
<dbReference type="Gene3D" id="1.10.10.60">
    <property type="entry name" value="Homeodomain-like"/>
    <property type="match status" value="1"/>
</dbReference>
<dbReference type="Proteomes" id="UP000579250">
    <property type="component" value="Unassembled WGS sequence"/>
</dbReference>
<dbReference type="InterPro" id="IPR037923">
    <property type="entry name" value="HTH-like"/>
</dbReference>
<dbReference type="RefSeq" id="WP_067636746.1">
    <property type="nucleotide sequence ID" value="NZ_JAAXPI010000006.1"/>
</dbReference>
<evidence type="ECO:0000313" key="5">
    <source>
        <dbReference type="EMBL" id="NKZ03481.1"/>
    </source>
</evidence>
<evidence type="ECO:0000256" key="2">
    <source>
        <dbReference type="ARBA" id="ARBA00023125"/>
    </source>
</evidence>
<reference evidence="5 6" key="1">
    <citation type="submission" date="2020-04" db="EMBL/GenBank/DDBJ databases">
        <title>MicrobeNet Type strains.</title>
        <authorList>
            <person name="Nicholson A.C."/>
        </authorList>
    </citation>
    <scope>NUCLEOTIDE SEQUENCE [LARGE SCALE GENOMIC DNA]</scope>
    <source>
        <strain evidence="5 6">ATCC BAA-277</strain>
    </source>
</reference>
<dbReference type="PANTHER" id="PTHR43280:SF32">
    <property type="entry name" value="TRANSCRIPTIONAL REGULATORY PROTEIN"/>
    <property type="match status" value="1"/>
</dbReference>
<dbReference type="SUPFAM" id="SSF51215">
    <property type="entry name" value="Regulatory protein AraC"/>
    <property type="match status" value="1"/>
</dbReference>
<dbReference type="EMBL" id="JAAXPI010000006">
    <property type="protein sequence ID" value="NKZ03481.1"/>
    <property type="molecule type" value="Genomic_DNA"/>
</dbReference>
<accession>A0A846YTP5</accession>
<organism evidence="5 6">
    <name type="scientific">Actinomadura latina</name>
    <dbReference type="NCBI Taxonomy" id="163603"/>
    <lineage>
        <taxon>Bacteria</taxon>
        <taxon>Bacillati</taxon>
        <taxon>Actinomycetota</taxon>
        <taxon>Actinomycetes</taxon>
        <taxon>Streptosporangiales</taxon>
        <taxon>Thermomonosporaceae</taxon>
        <taxon>Actinomadura</taxon>
    </lineage>
</organism>
<evidence type="ECO:0000256" key="1">
    <source>
        <dbReference type="ARBA" id="ARBA00023015"/>
    </source>
</evidence>
<feature type="domain" description="HTH araC/xylS-type" evidence="4">
    <location>
        <begin position="195"/>
        <end position="293"/>
    </location>
</feature>
<dbReference type="InterPro" id="IPR009057">
    <property type="entry name" value="Homeodomain-like_sf"/>
</dbReference>
<keyword evidence="1" id="KW-0805">Transcription regulation</keyword>
<dbReference type="PANTHER" id="PTHR43280">
    <property type="entry name" value="ARAC-FAMILY TRANSCRIPTIONAL REGULATOR"/>
    <property type="match status" value="1"/>
</dbReference>
<dbReference type="InterPro" id="IPR003313">
    <property type="entry name" value="AraC-bd"/>
</dbReference>
<evidence type="ECO:0000313" key="6">
    <source>
        <dbReference type="Proteomes" id="UP000579250"/>
    </source>
</evidence>
<dbReference type="Pfam" id="PF12833">
    <property type="entry name" value="HTH_18"/>
    <property type="match status" value="1"/>
</dbReference>
<keyword evidence="3" id="KW-0804">Transcription</keyword>
<evidence type="ECO:0000259" key="4">
    <source>
        <dbReference type="PROSITE" id="PS01124"/>
    </source>
</evidence>
<keyword evidence="2" id="KW-0238">DNA-binding</keyword>
<dbReference type="InterPro" id="IPR018060">
    <property type="entry name" value="HTH_AraC"/>
</dbReference>
<keyword evidence="6" id="KW-1185">Reference proteome</keyword>
<dbReference type="SUPFAM" id="SSF46689">
    <property type="entry name" value="Homeodomain-like"/>
    <property type="match status" value="1"/>
</dbReference>
<gene>
    <name evidence="5" type="ORF">HGB48_06935</name>
</gene>